<dbReference type="InterPro" id="IPR007499">
    <property type="entry name" value="ERF_bacteria_virus"/>
</dbReference>
<feature type="region of interest" description="Disordered" evidence="1">
    <location>
        <begin position="230"/>
        <end position="252"/>
    </location>
</feature>
<accession>A0ABW4CWZ7</accession>
<dbReference type="Proteomes" id="UP001597212">
    <property type="component" value="Unassembled WGS sequence"/>
</dbReference>
<keyword evidence="3" id="KW-1185">Reference proteome</keyword>
<evidence type="ECO:0000256" key="1">
    <source>
        <dbReference type="SAM" id="MobiDB-lite"/>
    </source>
</evidence>
<protein>
    <submittedName>
        <fullName evidence="2">ERF family protein</fullName>
    </submittedName>
</protein>
<reference evidence="3" key="1">
    <citation type="journal article" date="2019" name="Int. J. Syst. Evol. Microbiol.">
        <title>The Global Catalogue of Microorganisms (GCM) 10K type strain sequencing project: providing services to taxonomists for standard genome sequencing and annotation.</title>
        <authorList>
            <consortium name="The Broad Institute Genomics Platform"/>
            <consortium name="The Broad Institute Genome Sequencing Center for Infectious Disease"/>
            <person name="Wu L."/>
            <person name="Ma J."/>
        </authorList>
    </citation>
    <scope>NUCLEOTIDE SEQUENCE [LARGE SCALE GENOMIC DNA]</scope>
    <source>
        <strain evidence="3">CCM 8912</strain>
    </source>
</reference>
<dbReference type="Pfam" id="PF04404">
    <property type="entry name" value="ERF"/>
    <property type="match status" value="1"/>
</dbReference>
<sequence>MERSEKVIDLIKDLRKFREQVKQPEKNAFNPFTKGKYSDLSAVIKSIDAATANTGLSWTQDVRNDPNGVTVQTIIFHDSGEFIEFSPLTMPTGKGTAQDVGSAETYARRYTLQTAFGLVGDADDDANSASSRAPEQRQQRPQTRQQAAPRPAPRQAPQAKRQAPADPPATADEKNKLLDSLKEFARVRNLDGNAVFTSVVRDSGLGQVKWGQMTQSQYKAVSDAFHRMSAVAPDPTPDTSAAPEPAEPPLPF</sequence>
<proteinExistence type="predicted"/>
<gene>
    <name evidence="2" type="ORF">ACFQ5K_07555</name>
</gene>
<feature type="region of interest" description="Disordered" evidence="1">
    <location>
        <begin position="121"/>
        <end position="172"/>
    </location>
</feature>
<feature type="compositionally biased region" description="Low complexity" evidence="1">
    <location>
        <begin position="139"/>
        <end position="164"/>
    </location>
</feature>
<name>A0ABW4CWZ7_9LACO</name>
<comment type="caution">
    <text evidence="2">The sequence shown here is derived from an EMBL/GenBank/DDBJ whole genome shotgun (WGS) entry which is preliminary data.</text>
</comment>
<dbReference type="RefSeq" id="WP_125754734.1">
    <property type="nucleotide sequence ID" value="NZ_JBHTOK010000063.1"/>
</dbReference>
<organism evidence="2 3">
    <name type="scientific">Lacticaseibacillus hegangensis</name>
    <dbReference type="NCBI Taxonomy" id="2486010"/>
    <lineage>
        <taxon>Bacteria</taxon>
        <taxon>Bacillati</taxon>
        <taxon>Bacillota</taxon>
        <taxon>Bacilli</taxon>
        <taxon>Lactobacillales</taxon>
        <taxon>Lactobacillaceae</taxon>
        <taxon>Lacticaseibacillus</taxon>
    </lineage>
</organism>
<evidence type="ECO:0000313" key="3">
    <source>
        <dbReference type="Proteomes" id="UP001597212"/>
    </source>
</evidence>
<dbReference type="EMBL" id="JBHTOK010000063">
    <property type="protein sequence ID" value="MFD1441226.1"/>
    <property type="molecule type" value="Genomic_DNA"/>
</dbReference>
<evidence type="ECO:0000313" key="2">
    <source>
        <dbReference type="EMBL" id="MFD1441226.1"/>
    </source>
</evidence>